<feature type="transmembrane region" description="Helical" evidence="1">
    <location>
        <begin position="105"/>
        <end position="135"/>
    </location>
</feature>
<feature type="transmembrane region" description="Helical" evidence="1">
    <location>
        <begin position="20"/>
        <end position="43"/>
    </location>
</feature>
<evidence type="ECO:0000313" key="3">
    <source>
        <dbReference type="Proteomes" id="UP000816034"/>
    </source>
</evidence>
<organism evidence="2 3">
    <name type="scientific">Naegleria lovaniensis</name>
    <name type="common">Amoeba</name>
    <dbReference type="NCBI Taxonomy" id="51637"/>
    <lineage>
        <taxon>Eukaryota</taxon>
        <taxon>Discoba</taxon>
        <taxon>Heterolobosea</taxon>
        <taxon>Tetramitia</taxon>
        <taxon>Eutetramitia</taxon>
        <taxon>Vahlkampfiidae</taxon>
        <taxon>Naegleria</taxon>
    </lineage>
</organism>
<gene>
    <name evidence="2" type="ORF">C9374_011280</name>
</gene>
<dbReference type="AlphaFoldDB" id="A0AA88GX26"/>
<dbReference type="Proteomes" id="UP000816034">
    <property type="component" value="Unassembled WGS sequence"/>
</dbReference>
<dbReference type="GeneID" id="68103734"/>
<sequence>MRMSGAMSKRTFKIFQKTLIIITILCEIIFIALTLTLTITDLLMKMSIDFDVTSIYIVVFVVFIAVMTFQTVMFMFLGIRLLYVVKNQSLHSKQSTSKRTPCRKIIGLIIGMVLSAFLQILAGAVSFATTLYVPYLHIIDYFLQCFGIFIFAVFVLLLYGPLMSQENMSSGTEEPIGSNPPTMQQHLSRVTTPFTPMSPEDVELELNRKIQNLKV</sequence>
<keyword evidence="1" id="KW-0472">Membrane</keyword>
<keyword evidence="1" id="KW-0812">Transmembrane</keyword>
<name>A0AA88GX26_NAELO</name>
<comment type="caution">
    <text evidence="2">The sequence shown here is derived from an EMBL/GenBank/DDBJ whole genome shotgun (WGS) entry which is preliminary data.</text>
</comment>
<evidence type="ECO:0000256" key="1">
    <source>
        <dbReference type="SAM" id="Phobius"/>
    </source>
</evidence>
<accession>A0AA88GX26</accession>
<keyword evidence="1" id="KW-1133">Transmembrane helix</keyword>
<keyword evidence="3" id="KW-1185">Reference proteome</keyword>
<feature type="transmembrane region" description="Helical" evidence="1">
    <location>
        <begin position="55"/>
        <end position="84"/>
    </location>
</feature>
<reference evidence="2 3" key="1">
    <citation type="journal article" date="2018" name="BMC Genomics">
        <title>The genome of Naegleria lovaniensis, the basis for a comparative approach to unravel pathogenicity factors of the human pathogenic amoeba N. fowleri.</title>
        <authorList>
            <person name="Liechti N."/>
            <person name="Schurch N."/>
            <person name="Bruggmann R."/>
            <person name="Wittwer M."/>
        </authorList>
    </citation>
    <scope>NUCLEOTIDE SEQUENCE [LARGE SCALE GENOMIC DNA]</scope>
    <source>
        <strain evidence="2 3">ATCC 30569</strain>
    </source>
</reference>
<evidence type="ECO:0000313" key="2">
    <source>
        <dbReference type="EMBL" id="KAG2392555.1"/>
    </source>
</evidence>
<dbReference type="RefSeq" id="XP_044554449.1">
    <property type="nucleotide sequence ID" value="XM_044686918.1"/>
</dbReference>
<proteinExistence type="predicted"/>
<protein>
    <submittedName>
        <fullName evidence="2">Uncharacterized protein</fullName>
    </submittedName>
</protein>
<dbReference type="EMBL" id="PYSW02000004">
    <property type="protein sequence ID" value="KAG2392555.1"/>
    <property type="molecule type" value="Genomic_DNA"/>
</dbReference>
<feature type="transmembrane region" description="Helical" evidence="1">
    <location>
        <begin position="141"/>
        <end position="160"/>
    </location>
</feature>